<organism evidence="2 3">
    <name type="scientific">Trifolium medium</name>
    <dbReference type="NCBI Taxonomy" id="97028"/>
    <lineage>
        <taxon>Eukaryota</taxon>
        <taxon>Viridiplantae</taxon>
        <taxon>Streptophyta</taxon>
        <taxon>Embryophyta</taxon>
        <taxon>Tracheophyta</taxon>
        <taxon>Spermatophyta</taxon>
        <taxon>Magnoliopsida</taxon>
        <taxon>eudicotyledons</taxon>
        <taxon>Gunneridae</taxon>
        <taxon>Pentapetalae</taxon>
        <taxon>rosids</taxon>
        <taxon>fabids</taxon>
        <taxon>Fabales</taxon>
        <taxon>Fabaceae</taxon>
        <taxon>Papilionoideae</taxon>
        <taxon>50 kb inversion clade</taxon>
        <taxon>NPAAA clade</taxon>
        <taxon>Hologalegina</taxon>
        <taxon>IRL clade</taxon>
        <taxon>Trifolieae</taxon>
        <taxon>Trifolium</taxon>
    </lineage>
</organism>
<accession>A0A392TCP6</accession>
<dbReference type="Proteomes" id="UP000265520">
    <property type="component" value="Unassembled WGS sequence"/>
</dbReference>
<evidence type="ECO:0000313" key="3">
    <source>
        <dbReference type="Proteomes" id="UP000265520"/>
    </source>
</evidence>
<keyword evidence="3" id="KW-1185">Reference proteome</keyword>
<proteinExistence type="predicted"/>
<feature type="compositionally biased region" description="Basic and acidic residues" evidence="1">
    <location>
        <begin position="8"/>
        <end position="21"/>
    </location>
</feature>
<sequence>MRKRSNAHRREERRPARERGRAGFPVACGGSGRVRR</sequence>
<dbReference type="AlphaFoldDB" id="A0A392TCP6"/>
<protein>
    <submittedName>
        <fullName evidence="2">Uncharacterized protein</fullName>
    </submittedName>
</protein>
<evidence type="ECO:0000256" key="1">
    <source>
        <dbReference type="SAM" id="MobiDB-lite"/>
    </source>
</evidence>
<dbReference type="EMBL" id="LXQA010551723">
    <property type="protein sequence ID" value="MCI58788.1"/>
    <property type="molecule type" value="Genomic_DNA"/>
</dbReference>
<reference evidence="2 3" key="1">
    <citation type="journal article" date="2018" name="Front. Plant Sci.">
        <title>Red Clover (Trifolium pratense) and Zigzag Clover (T. medium) - A Picture of Genomic Similarities and Differences.</title>
        <authorList>
            <person name="Dluhosova J."/>
            <person name="Istvanek J."/>
            <person name="Nedelnik J."/>
            <person name="Repkova J."/>
        </authorList>
    </citation>
    <scope>NUCLEOTIDE SEQUENCE [LARGE SCALE GENOMIC DNA]</scope>
    <source>
        <strain evidence="3">cv. 10/8</strain>
        <tissue evidence="2">Leaf</tissue>
    </source>
</reference>
<comment type="caution">
    <text evidence="2">The sequence shown here is derived from an EMBL/GenBank/DDBJ whole genome shotgun (WGS) entry which is preliminary data.</text>
</comment>
<evidence type="ECO:0000313" key="2">
    <source>
        <dbReference type="EMBL" id="MCI58788.1"/>
    </source>
</evidence>
<name>A0A392TCP6_9FABA</name>
<feature type="non-terminal residue" evidence="2">
    <location>
        <position position="36"/>
    </location>
</feature>
<feature type="region of interest" description="Disordered" evidence="1">
    <location>
        <begin position="1"/>
        <end position="36"/>
    </location>
</feature>